<dbReference type="EMBL" id="JACHFG010000009">
    <property type="protein sequence ID" value="MBB6043458.1"/>
    <property type="molecule type" value="Genomic_DNA"/>
</dbReference>
<reference evidence="1 2" key="1">
    <citation type="submission" date="2020-08" db="EMBL/GenBank/DDBJ databases">
        <title>Genomic Encyclopedia of Type Strains, Phase IV (KMG-IV): sequencing the most valuable type-strain genomes for metagenomic binning, comparative biology and taxonomic classification.</title>
        <authorList>
            <person name="Goeker M."/>
        </authorList>
    </citation>
    <scope>NUCLEOTIDE SEQUENCE [LARGE SCALE GENOMIC DNA]</scope>
    <source>
        <strain evidence="1 2">DSM 24625</strain>
    </source>
</reference>
<gene>
    <name evidence="1" type="ORF">HNP68_001080</name>
</gene>
<organism evidence="1 2">
    <name type="scientific">Borreliella yangtzensis</name>
    <dbReference type="NCBI Taxonomy" id="683292"/>
    <lineage>
        <taxon>Bacteria</taxon>
        <taxon>Pseudomonadati</taxon>
        <taxon>Spirochaetota</taxon>
        <taxon>Spirochaetia</taxon>
        <taxon>Spirochaetales</taxon>
        <taxon>Borreliaceae</taxon>
        <taxon>Borreliella</taxon>
    </lineage>
</organism>
<dbReference type="Proteomes" id="UP000555838">
    <property type="component" value="Unassembled WGS sequence"/>
</dbReference>
<accession>A0ABR6PAZ8</accession>
<evidence type="ECO:0000313" key="2">
    <source>
        <dbReference type="Proteomes" id="UP000555838"/>
    </source>
</evidence>
<sequence>MNLSICEAKRCSTPKKILAKIFEEYKGIFFGSLQKASGFSSVIGLGGSRARTQQIEKFKKRSVLWFLR</sequence>
<keyword evidence="2" id="KW-1185">Reference proteome</keyword>
<protein>
    <submittedName>
        <fullName evidence="1">Uncharacterized protein</fullName>
    </submittedName>
</protein>
<comment type="caution">
    <text evidence="1">The sequence shown here is derived from an EMBL/GenBank/DDBJ whole genome shotgun (WGS) entry which is preliminary data.</text>
</comment>
<name>A0ABR6PAZ8_9SPIR</name>
<evidence type="ECO:0000313" key="1">
    <source>
        <dbReference type="EMBL" id="MBB6043458.1"/>
    </source>
</evidence>
<proteinExistence type="predicted"/>
<dbReference type="RefSeq" id="WP_183221200.1">
    <property type="nucleotide sequence ID" value="NZ_CP179656.1"/>
</dbReference>